<reference evidence="1 2" key="1">
    <citation type="submission" date="2013-05" db="EMBL/GenBank/DDBJ databases">
        <title>Drechslerella stenobrocha genome reveals carnivorous origination and mechanical trapping mechanism of predatory fungi.</title>
        <authorList>
            <person name="Liu X."/>
            <person name="Zhang W."/>
            <person name="Liu K."/>
        </authorList>
    </citation>
    <scope>NUCLEOTIDE SEQUENCE [LARGE SCALE GENOMIC DNA]</scope>
    <source>
        <strain evidence="1 2">248</strain>
    </source>
</reference>
<keyword evidence="2" id="KW-1185">Reference proteome</keyword>
<organism evidence="1 2">
    <name type="scientific">Drechslerella stenobrocha 248</name>
    <dbReference type="NCBI Taxonomy" id="1043628"/>
    <lineage>
        <taxon>Eukaryota</taxon>
        <taxon>Fungi</taxon>
        <taxon>Dikarya</taxon>
        <taxon>Ascomycota</taxon>
        <taxon>Pezizomycotina</taxon>
        <taxon>Orbiliomycetes</taxon>
        <taxon>Orbiliales</taxon>
        <taxon>Orbiliaceae</taxon>
        <taxon>Drechslerella</taxon>
    </lineage>
</organism>
<dbReference type="EMBL" id="KI966421">
    <property type="protein sequence ID" value="EWC46098.1"/>
    <property type="molecule type" value="Genomic_DNA"/>
</dbReference>
<dbReference type="Proteomes" id="UP000024837">
    <property type="component" value="Unassembled WGS sequence"/>
</dbReference>
<accession>W7I1K3</accession>
<dbReference type="OrthoDB" id="5418214at2759"/>
<protein>
    <submittedName>
        <fullName evidence="1">Uncharacterized protein</fullName>
    </submittedName>
</protein>
<dbReference type="HOGENOM" id="CLU_424527_0_0_1"/>
<proteinExistence type="predicted"/>
<evidence type="ECO:0000313" key="1">
    <source>
        <dbReference type="EMBL" id="EWC46098.1"/>
    </source>
</evidence>
<gene>
    <name evidence="1" type="ORF">DRE_04672</name>
</gene>
<evidence type="ECO:0000313" key="2">
    <source>
        <dbReference type="Proteomes" id="UP000024837"/>
    </source>
</evidence>
<dbReference type="AlphaFoldDB" id="W7I1K3"/>
<name>W7I1K3_9PEZI</name>
<sequence>MWFPTFQKGPRKGTVGLLSLPNEILIEIFTYVALERLQLRGHQYTNGNPVVIRRPGDTDPDATFKNPSQLAALMRTSQRLHDVTYPLFYERLSVGHMWGRGRPAIERAPVAAIPRLLEIIEKDPRRAQAVQVLHIRESWEEDIWQTTIWKSKNIKKRSELQRMIQLLQRISRNMGLTDNRFMNAIEEGREDMIVALLLFSLPRLKEAQLKLNLCGWKFGKAYLRRTKWIEEALAVATPRCAATLQRFDYGKYATRPCMWSWCPAVWQLMKFPRLRSFEARNLSVEKAPRRTHLKDALENYRGMGTSLAIAMSNNAESCCNTIAAVTNGTYSAKGVCDRQLQPTEQDTKGESEIPSKKSLNIAHMEIRGFNTHGIHLDKIIAAPRELDSLRLIRGDYHIDDQVAIGNAILSQAASLRTFYIDFGSLYSRLLISGLINLTRLEVDNRIFVQGGVDVGYYASEPATDPNLWLPRSLVTLSTFCSGGRGSYSCSAVGDALCMLSPASLPHLASVSMEIYLNDMTASQFTRMERVLLEKGIHFKYGYLDDSSSEDAGSPRMASNTPRALVPMVTRFLRRASLGKVEMRTSHASEISC</sequence>